<evidence type="ECO:0000256" key="3">
    <source>
        <dbReference type="ARBA" id="ARBA00023125"/>
    </source>
</evidence>
<evidence type="ECO:0000259" key="6">
    <source>
        <dbReference type="Pfam" id="PF04542"/>
    </source>
</evidence>
<reference evidence="8 9" key="1">
    <citation type="submission" date="2020-07" db="EMBL/GenBank/DDBJ databases">
        <authorList>
            <person name="Feng X."/>
        </authorList>
    </citation>
    <scope>NUCLEOTIDE SEQUENCE [LARGE SCALE GENOMIC DNA]</scope>
    <source>
        <strain evidence="8 9">JCM31066</strain>
    </source>
</reference>
<dbReference type="GO" id="GO:0003899">
    <property type="term" value="F:DNA-directed RNA polymerase activity"/>
    <property type="evidence" value="ECO:0007669"/>
    <property type="project" value="InterPro"/>
</dbReference>
<name>A0A842HFQ1_9BACT</name>
<dbReference type="Gene3D" id="1.10.1740.10">
    <property type="match status" value="1"/>
</dbReference>
<dbReference type="GO" id="GO:0006352">
    <property type="term" value="P:DNA-templated transcription initiation"/>
    <property type="evidence" value="ECO:0007669"/>
    <property type="project" value="InterPro"/>
</dbReference>
<dbReference type="GO" id="GO:0016987">
    <property type="term" value="F:sigma factor activity"/>
    <property type="evidence" value="ECO:0007669"/>
    <property type="project" value="UniProtKB-KW"/>
</dbReference>
<evidence type="ECO:0000259" key="7">
    <source>
        <dbReference type="Pfam" id="PF04545"/>
    </source>
</evidence>
<dbReference type="CDD" id="cd06171">
    <property type="entry name" value="Sigma70_r4"/>
    <property type="match status" value="1"/>
</dbReference>
<evidence type="ECO:0000313" key="8">
    <source>
        <dbReference type="EMBL" id="MBC2595099.1"/>
    </source>
</evidence>
<keyword evidence="1" id="KW-0805">Transcription regulation</keyword>
<evidence type="ECO:0000256" key="2">
    <source>
        <dbReference type="ARBA" id="ARBA00023082"/>
    </source>
</evidence>
<feature type="domain" description="RNA polymerase sigma-70 region 4" evidence="7">
    <location>
        <begin position="195"/>
        <end position="242"/>
    </location>
</feature>
<dbReference type="Pfam" id="PF04542">
    <property type="entry name" value="Sigma70_r2"/>
    <property type="match status" value="1"/>
</dbReference>
<dbReference type="RefSeq" id="WP_185676062.1">
    <property type="nucleotide sequence ID" value="NZ_JACHVB010000035.1"/>
</dbReference>
<dbReference type="InterPro" id="IPR014284">
    <property type="entry name" value="RNA_pol_sigma-70_dom"/>
</dbReference>
<keyword evidence="4" id="KW-0804">Transcription</keyword>
<dbReference type="Pfam" id="PF04539">
    <property type="entry name" value="Sigma70_r3"/>
    <property type="match status" value="1"/>
</dbReference>
<comment type="caution">
    <text evidence="8">The sequence shown here is derived from an EMBL/GenBank/DDBJ whole genome shotgun (WGS) entry which is preliminary data.</text>
</comment>
<dbReference type="PANTHER" id="PTHR30385:SF7">
    <property type="entry name" value="RNA POLYMERASE SIGMA FACTOR FLIA"/>
    <property type="match status" value="1"/>
</dbReference>
<dbReference type="NCBIfam" id="TIGR02937">
    <property type="entry name" value="sigma70-ECF"/>
    <property type="match status" value="1"/>
</dbReference>
<dbReference type="InterPro" id="IPR013325">
    <property type="entry name" value="RNA_pol_sigma_r2"/>
</dbReference>
<dbReference type="InterPro" id="IPR007624">
    <property type="entry name" value="RNA_pol_sigma70_r3"/>
</dbReference>
<accession>A0A842HFQ1</accession>
<dbReference type="SUPFAM" id="SSF88659">
    <property type="entry name" value="Sigma3 and sigma4 domains of RNA polymerase sigma factors"/>
    <property type="match status" value="2"/>
</dbReference>
<organism evidence="8 9">
    <name type="scientific">Ruficoccus amylovorans</name>
    <dbReference type="NCBI Taxonomy" id="1804625"/>
    <lineage>
        <taxon>Bacteria</taxon>
        <taxon>Pseudomonadati</taxon>
        <taxon>Verrucomicrobiota</taxon>
        <taxon>Opitutia</taxon>
        <taxon>Puniceicoccales</taxon>
        <taxon>Cerasicoccaceae</taxon>
        <taxon>Ruficoccus</taxon>
    </lineage>
</organism>
<keyword evidence="2" id="KW-0731">Sigma factor</keyword>
<proteinExistence type="predicted"/>
<dbReference type="GO" id="GO:0003677">
    <property type="term" value="F:DNA binding"/>
    <property type="evidence" value="ECO:0007669"/>
    <property type="project" value="UniProtKB-KW"/>
</dbReference>
<dbReference type="PRINTS" id="PR00046">
    <property type="entry name" value="SIGMA70FCT"/>
</dbReference>
<keyword evidence="9" id="KW-1185">Reference proteome</keyword>
<evidence type="ECO:0000313" key="9">
    <source>
        <dbReference type="Proteomes" id="UP000546464"/>
    </source>
</evidence>
<dbReference type="PIRSF" id="PIRSF000770">
    <property type="entry name" value="RNA_pol_sigma-SigE/K"/>
    <property type="match status" value="1"/>
</dbReference>
<keyword evidence="3" id="KW-0238">DNA-binding</keyword>
<protein>
    <submittedName>
        <fullName evidence="8">FliA/WhiG family RNA polymerase sigma factor</fullName>
    </submittedName>
</protein>
<evidence type="ECO:0000256" key="1">
    <source>
        <dbReference type="ARBA" id="ARBA00023015"/>
    </source>
</evidence>
<feature type="domain" description="RNA polymerase sigma-70 region 3" evidence="5">
    <location>
        <begin position="103"/>
        <end position="170"/>
    </location>
</feature>
<dbReference type="NCBIfam" id="TIGR02479">
    <property type="entry name" value="FliA_WhiG"/>
    <property type="match status" value="1"/>
</dbReference>
<dbReference type="Gene3D" id="1.20.140.160">
    <property type="match status" value="1"/>
</dbReference>
<dbReference type="Pfam" id="PF04545">
    <property type="entry name" value="Sigma70_r4"/>
    <property type="match status" value="1"/>
</dbReference>
<dbReference type="InterPro" id="IPR012845">
    <property type="entry name" value="RNA_pol_sigma_FliA_WhiG"/>
</dbReference>
<evidence type="ECO:0000256" key="4">
    <source>
        <dbReference type="ARBA" id="ARBA00023163"/>
    </source>
</evidence>
<dbReference type="PANTHER" id="PTHR30385">
    <property type="entry name" value="SIGMA FACTOR F FLAGELLAR"/>
    <property type="match status" value="1"/>
</dbReference>
<dbReference type="InterPro" id="IPR000943">
    <property type="entry name" value="RNA_pol_sigma70"/>
</dbReference>
<dbReference type="InterPro" id="IPR013324">
    <property type="entry name" value="RNA_pol_sigma_r3/r4-like"/>
</dbReference>
<dbReference type="AlphaFoldDB" id="A0A842HFQ1"/>
<feature type="domain" description="RNA polymerase sigma-70 region 2" evidence="6">
    <location>
        <begin position="22"/>
        <end position="91"/>
    </location>
</feature>
<dbReference type="EMBL" id="JACHVB010000035">
    <property type="protein sequence ID" value="MBC2595099.1"/>
    <property type="molecule type" value="Genomic_DNA"/>
</dbReference>
<dbReference type="InterPro" id="IPR007627">
    <property type="entry name" value="RNA_pol_sigma70_r2"/>
</dbReference>
<dbReference type="InterPro" id="IPR007630">
    <property type="entry name" value="RNA_pol_sigma70_r4"/>
</dbReference>
<dbReference type="SUPFAM" id="SSF88946">
    <property type="entry name" value="Sigma2 domain of RNA polymerase sigma factors"/>
    <property type="match status" value="1"/>
</dbReference>
<dbReference type="Proteomes" id="UP000546464">
    <property type="component" value="Unassembled WGS sequence"/>
</dbReference>
<gene>
    <name evidence="8" type="ORF">H5P28_12600</name>
</gene>
<sequence>MKPHTTASKNKPRVMDVIQSELLEEHYPLVNTVVKSMLSYLPRCADFEELHSVGLTGLIAAVQKFDPEQSGTFKAYASLRIRGAILDELRRMDSLPRTRRAKVRELGKVVEELEQKLGRAPRDAEIADAMGLTLAELERYQQKARPVVLVSLDGAPGQDDDTDANLHESIPDQNSRPCYEDLEKSEYIDLMADMIAELPDRQKKVLAMYYYEGMRLAEIAEIFGVSEARICQIHTQALGILRRNIQRVK</sequence>
<evidence type="ECO:0000259" key="5">
    <source>
        <dbReference type="Pfam" id="PF04539"/>
    </source>
</evidence>